<dbReference type="InterPro" id="IPR007060">
    <property type="entry name" value="FtsL/DivIC"/>
</dbReference>
<dbReference type="Pfam" id="PF04977">
    <property type="entry name" value="DivIC"/>
    <property type="match status" value="1"/>
</dbReference>
<evidence type="ECO:0000256" key="1">
    <source>
        <dbReference type="SAM" id="Coils"/>
    </source>
</evidence>
<dbReference type="AlphaFoldDB" id="A0A133NRX1"/>
<dbReference type="EMBL" id="LRQA01000017">
    <property type="protein sequence ID" value="KXA19044.1"/>
    <property type="molecule type" value="Genomic_DNA"/>
</dbReference>
<protein>
    <submittedName>
        <fullName evidence="4">Putative cell division protein FtsL</fullName>
    </submittedName>
</protein>
<dbReference type="Proteomes" id="UP000070558">
    <property type="component" value="Unassembled WGS sequence"/>
</dbReference>
<organism evidence="4 5">
    <name type="scientific">Gardnerella vaginalis</name>
    <dbReference type="NCBI Taxonomy" id="2702"/>
    <lineage>
        <taxon>Bacteria</taxon>
        <taxon>Bacillati</taxon>
        <taxon>Actinomycetota</taxon>
        <taxon>Actinomycetes</taxon>
        <taxon>Bifidobacteriales</taxon>
        <taxon>Bifidobacteriaceae</taxon>
        <taxon>Gardnerella</taxon>
    </lineage>
</organism>
<keyword evidence="3" id="KW-0812">Transmembrane</keyword>
<sequence>MTSNTVDESNQSKKKRLFSGSVVFVSMIVVVFLCCIGLISTIRNYALSLAELHALQRDEAALKDKKQALNNDVERWKDKAYVAAQARERLGFIFPGEQAVRVEHPEAITGYVPESFNKDDSLYEDRKALPWYSDLFYALHKADKPEDMSFKAKENGTNGTNGTSNNANRSNKSKTNHAKSTNKKPNNKSR</sequence>
<name>A0A133NRX1_GARVA</name>
<feature type="region of interest" description="Disordered" evidence="2">
    <location>
        <begin position="149"/>
        <end position="190"/>
    </location>
</feature>
<dbReference type="GO" id="GO:0051301">
    <property type="term" value="P:cell division"/>
    <property type="evidence" value="ECO:0007669"/>
    <property type="project" value="UniProtKB-KW"/>
</dbReference>
<evidence type="ECO:0000313" key="5">
    <source>
        <dbReference type="Proteomes" id="UP000070558"/>
    </source>
</evidence>
<accession>A0A133NRX1</accession>
<evidence type="ECO:0000256" key="3">
    <source>
        <dbReference type="SAM" id="Phobius"/>
    </source>
</evidence>
<comment type="caution">
    <text evidence="4">The sequence shown here is derived from an EMBL/GenBank/DDBJ whole genome shotgun (WGS) entry which is preliminary data.</text>
</comment>
<evidence type="ECO:0000256" key="2">
    <source>
        <dbReference type="SAM" id="MobiDB-lite"/>
    </source>
</evidence>
<keyword evidence="3" id="KW-0472">Membrane</keyword>
<dbReference type="OrthoDB" id="5187715at2"/>
<keyword evidence="3" id="KW-1133">Transmembrane helix</keyword>
<evidence type="ECO:0000313" key="4">
    <source>
        <dbReference type="EMBL" id="KXA19044.1"/>
    </source>
</evidence>
<feature type="compositionally biased region" description="Low complexity" evidence="2">
    <location>
        <begin position="155"/>
        <end position="170"/>
    </location>
</feature>
<reference evidence="4 5" key="1">
    <citation type="submission" date="2016-01" db="EMBL/GenBank/DDBJ databases">
        <authorList>
            <person name="Oliw E.H."/>
        </authorList>
    </citation>
    <scope>NUCLEOTIDE SEQUENCE [LARGE SCALE GENOMIC DNA]</scope>
    <source>
        <strain evidence="4 5">GED7760B</strain>
    </source>
</reference>
<gene>
    <name evidence="4" type="ORF">HMPREF3216_00229</name>
</gene>
<keyword evidence="4" id="KW-0132">Cell division</keyword>
<feature type="transmembrane region" description="Helical" evidence="3">
    <location>
        <begin position="17"/>
        <end position="39"/>
    </location>
</feature>
<keyword evidence="1" id="KW-0175">Coiled coil</keyword>
<dbReference type="PATRIC" id="fig|2702.99.peg.232"/>
<feature type="compositionally biased region" description="Basic residues" evidence="2">
    <location>
        <begin position="171"/>
        <end position="190"/>
    </location>
</feature>
<proteinExistence type="predicted"/>
<feature type="coiled-coil region" evidence="1">
    <location>
        <begin position="52"/>
        <end position="79"/>
    </location>
</feature>
<keyword evidence="4" id="KW-0131">Cell cycle</keyword>